<feature type="compositionally biased region" description="Polar residues" evidence="1">
    <location>
        <begin position="146"/>
        <end position="162"/>
    </location>
</feature>
<organism evidence="2 3">
    <name type="scientific">Necator americanus</name>
    <name type="common">Human hookworm</name>
    <dbReference type="NCBI Taxonomy" id="51031"/>
    <lineage>
        <taxon>Eukaryota</taxon>
        <taxon>Metazoa</taxon>
        <taxon>Ecdysozoa</taxon>
        <taxon>Nematoda</taxon>
        <taxon>Chromadorea</taxon>
        <taxon>Rhabditida</taxon>
        <taxon>Rhabditina</taxon>
        <taxon>Rhabditomorpha</taxon>
        <taxon>Strongyloidea</taxon>
        <taxon>Ancylostomatidae</taxon>
        <taxon>Bunostominae</taxon>
        <taxon>Necator</taxon>
    </lineage>
</organism>
<evidence type="ECO:0000256" key="1">
    <source>
        <dbReference type="SAM" id="MobiDB-lite"/>
    </source>
</evidence>
<accession>W2T2L9</accession>
<dbReference type="AlphaFoldDB" id="W2T2L9"/>
<gene>
    <name evidence="2" type="ORF">NECAME_12126</name>
</gene>
<dbReference type="KEGG" id="nai:NECAME_12126"/>
<evidence type="ECO:0000313" key="2">
    <source>
        <dbReference type="EMBL" id="ETN75784.1"/>
    </source>
</evidence>
<name>W2T2L9_NECAM</name>
<keyword evidence="3" id="KW-1185">Reference proteome</keyword>
<dbReference type="Proteomes" id="UP000053676">
    <property type="component" value="Unassembled WGS sequence"/>
</dbReference>
<proteinExistence type="predicted"/>
<reference evidence="3" key="1">
    <citation type="journal article" date="2014" name="Nat. Genet.">
        <title>Genome of the human hookworm Necator americanus.</title>
        <authorList>
            <person name="Tang Y.T."/>
            <person name="Gao X."/>
            <person name="Rosa B.A."/>
            <person name="Abubucker S."/>
            <person name="Hallsworth-Pepin K."/>
            <person name="Martin J."/>
            <person name="Tyagi R."/>
            <person name="Heizer E."/>
            <person name="Zhang X."/>
            <person name="Bhonagiri-Palsikar V."/>
            <person name="Minx P."/>
            <person name="Warren W.C."/>
            <person name="Wang Q."/>
            <person name="Zhan B."/>
            <person name="Hotez P.J."/>
            <person name="Sternberg P.W."/>
            <person name="Dougall A."/>
            <person name="Gaze S.T."/>
            <person name="Mulvenna J."/>
            <person name="Sotillo J."/>
            <person name="Ranganathan S."/>
            <person name="Rabelo E.M."/>
            <person name="Wilson R.K."/>
            <person name="Felgner P.L."/>
            <person name="Bethony J."/>
            <person name="Hawdon J.M."/>
            <person name="Gasser R.B."/>
            <person name="Loukas A."/>
            <person name="Mitreva M."/>
        </authorList>
    </citation>
    <scope>NUCLEOTIDE SEQUENCE [LARGE SCALE GENOMIC DNA]</scope>
</reference>
<feature type="region of interest" description="Disordered" evidence="1">
    <location>
        <begin position="144"/>
        <end position="174"/>
    </location>
</feature>
<protein>
    <submittedName>
        <fullName evidence="2">Uncharacterized protein</fullName>
    </submittedName>
</protein>
<dbReference type="EMBL" id="KI660272">
    <property type="protein sequence ID" value="ETN75784.1"/>
    <property type="molecule type" value="Genomic_DNA"/>
</dbReference>
<sequence>MFLSSAEKIVGDEEWRFKKNEKNPAKICGKNIGEKVYNHLFFFHSYSKDEIKHIQQENRQLKENSTNLIQCPQCEVKLKLTECGSAAKKQRLELPLMKTVIQTKWRRQPLQPVQALPQYSAEQLEFCVKCFRTTPTTDELEDDWQKCSNDNHQPDPQTATMDKTTEREHSHAKYGCPRRFQHITGWGYSQT</sequence>
<evidence type="ECO:0000313" key="3">
    <source>
        <dbReference type="Proteomes" id="UP000053676"/>
    </source>
</evidence>